<evidence type="ECO:0000256" key="1">
    <source>
        <dbReference type="SAM" id="MobiDB-lite"/>
    </source>
</evidence>
<feature type="compositionally biased region" description="Pro residues" evidence="1">
    <location>
        <begin position="443"/>
        <end position="454"/>
    </location>
</feature>
<evidence type="ECO:0000313" key="5">
    <source>
        <dbReference type="Proteomes" id="UP000284706"/>
    </source>
</evidence>
<accession>A0A409YN63</accession>
<keyword evidence="3" id="KW-0732">Signal</keyword>
<organism evidence="4 5">
    <name type="scientific">Gymnopilus dilepis</name>
    <dbReference type="NCBI Taxonomy" id="231916"/>
    <lineage>
        <taxon>Eukaryota</taxon>
        <taxon>Fungi</taxon>
        <taxon>Dikarya</taxon>
        <taxon>Basidiomycota</taxon>
        <taxon>Agaricomycotina</taxon>
        <taxon>Agaricomycetes</taxon>
        <taxon>Agaricomycetidae</taxon>
        <taxon>Agaricales</taxon>
        <taxon>Agaricineae</taxon>
        <taxon>Hymenogastraceae</taxon>
        <taxon>Gymnopilus</taxon>
    </lineage>
</organism>
<dbReference type="Gene3D" id="2.60.40.420">
    <property type="entry name" value="Cupredoxins - blue copper proteins"/>
    <property type="match status" value="1"/>
</dbReference>
<keyword evidence="2" id="KW-0472">Membrane</keyword>
<dbReference type="STRING" id="231916.A0A409YN63"/>
<gene>
    <name evidence="4" type="ORF">CVT26_002391</name>
</gene>
<dbReference type="EMBL" id="NHYE01000614">
    <property type="protein sequence ID" value="PPR04527.1"/>
    <property type="molecule type" value="Genomic_DNA"/>
</dbReference>
<feature type="signal peptide" evidence="3">
    <location>
        <begin position="1"/>
        <end position="37"/>
    </location>
</feature>
<evidence type="ECO:0000313" key="4">
    <source>
        <dbReference type="EMBL" id="PPR04527.1"/>
    </source>
</evidence>
<feature type="compositionally biased region" description="Gly residues" evidence="1">
    <location>
        <begin position="472"/>
        <end position="481"/>
    </location>
</feature>
<name>A0A409YN63_9AGAR</name>
<keyword evidence="2" id="KW-1133">Transmembrane helix</keyword>
<dbReference type="InParanoid" id="A0A409YN63"/>
<feature type="region of interest" description="Disordered" evidence="1">
    <location>
        <begin position="182"/>
        <end position="223"/>
    </location>
</feature>
<feature type="region of interest" description="Disordered" evidence="1">
    <location>
        <begin position="380"/>
        <end position="399"/>
    </location>
</feature>
<reference evidence="4 5" key="1">
    <citation type="journal article" date="2018" name="Evol. Lett.">
        <title>Horizontal gene cluster transfer increased hallucinogenic mushroom diversity.</title>
        <authorList>
            <person name="Reynolds H.T."/>
            <person name="Vijayakumar V."/>
            <person name="Gluck-Thaler E."/>
            <person name="Korotkin H.B."/>
            <person name="Matheny P.B."/>
            <person name="Slot J.C."/>
        </authorList>
    </citation>
    <scope>NUCLEOTIDE SEQUENCE [LARGE SCALE GENOMIC DNA]</scope>
    <source>
        <strain evidence="4 5">SRW20</strain>
    </source>
</reference>
<feature type="transmembrane region" description="Helical" evidence="2">
    <location>
        <begin position="226"/>
        <end position="251"/>
    </location>
</feature>
<sequence>MKASLMRYPSRSLPLPLVLTLFQCLPLPFSVVSQVGAQTTHMVNVGLQGSFFDPPTLAAGLGDTVTFVFEGLVHTVTQSTAQNPCLALPGGFSSGPVGKPTNDSSIPAPVWSLKITNVSAPIWFFCEVTEPTSHCASGMVGVINPPSQAAYESFRSAAFAVTGTPVPAFTVALSGVGAVATAAPSTPPAPSSSPSASSSSLPPATSSSSTPSPTSPPTSSATKSHLGAIIGGAVGGGALLVILAALFLWFYHAKRMRNSFPGSPVSDDSRFFRYNPKPVPEPKKLRPSQAFVAAKQLEATGAVSEASASREGLGNSNGNGGKNESVGVSIPRTLSPNRSPYAPPGVQPTMTTNTSVTNTPAQPNQLPRLALGIDRQSSFATNASSNSTSNITNINSTTTTNARMSEVPISPATINMHALANEVATLLRQPSANTLSTTTGAEPVPPLPQGPRPRPSNKHLEARVTVSSVDGPGHGLGGGGAESPHPPAYRPSEHGG</sequence>
<feature type="region of interest" description="Disordered" evidence="1">
    <location>
        <begin position="299"/>
        <end position="365"/>
    </location>
</feature>
<dbReference type="CDD" id="cd00920">
    <property type="entry name" value="Cupredoxin"/>
    <property type="match status" value="1"/>
</dbReference>
<dbReference type="Proteomes" id="UP000284706">
    <property type="component" value="Unassembled WGS sequence"/>
</dbReference>
<comment type="caution">
    <text evidence="4">The sequence shown here is derived from an EMBL/GenBank/DDBJ whole genome shotgun (WGS) entry which is preliminary data.</text>
</comment>
<feature type="compositionally biased region" description="Low complexity" evidence="1">
    <location>
        <begin position="192"/>
        <end position="223"/>
    </location>
</feature>
<keyword evidence="5" id="KW-1185">Reference proteome</keyword>
<dbReference type="AlphaFoldDB" id="A0A409YN63"/>
<dbReference type="PANTHER" id="PTHR34883:SF15">
    <property type="entry name" value="EXTRACELLULAR SERINE-RICH PROTEIN"/>
    <property type="match status" value="1"/>
</dbReference>
<feature type="chain" id="PRO_5019160747" description="Blue (type 1) copper domain-containing protein" evidence="3">
    <location>
        <begin position="38"/>
        <end position="496"/>
    </location>
</feature>
<evidence type="ECO:0000256" key="3">
    <source>
        <dbReference type="SAM" id="SignalP"/>
    </source>
</evidence>
<dbReference type="PANTHER" id="PTHR34883">
    <property type="entry name" value="SERINE-RICH PROTEIN, PUTATIVE-RELATED-RELATED"/>
    <property type="match status" value="1"/>
</dbReference>
<dbReference type="InterPro" id="IPR008972">
    <property type="entry name" value="Cupredoxin"/>
</dbReference>
<evidence type="ECO:0008006" key="6">
    <source>
        <dbReference type="Google" id="ProtNLM"/>
    </source>
</evidence>
<dbReference type="SUPFAM" id="SSF49503">
    <property type="entry name" value="Cupredoxins"/>
    <property type="match status" value="1"/>
</dbReference>
<feature type="region of interest" description="Disordered" evidence="1">
    <location>
        <begin position="434"/>
        <end position="496"/>
    </location>
</feature>
<proteinExistence type="predicted"/>
<evidence type="ECO:0000256" key="2">
    <source>
        <dbReference type="SAM" id="Phobius"/>
    </source>
</evidence>
<dbReference type="InterPro" id="IPR052953">
    <property type="entry name" value="Ser-rich/MCO-related"/>
</dbReference>
<feature type="compositionally biased region" description="Low complexity" evidence="1">
    <location>
        <begin position="349"/>
        <end position="359"/>
    </location>
</feature>
<dbReference type="OrthoDB" id="1921208at2759"/>
<keyword evidence="2" id="KW-0812">Transmembrane</keyword>
<protein>
    <recommendedName>
        <fullName evidence="6">Blue (type 1) copper domain-containing protein</fullName>
    </recommendedName>
</protein>